<evidence type="ECO:0000256" key="2">
    <source>
        <dbReference type="ARBA" id="ARBA00023157"/>
    </source>
</evidence>
<evidence type="ECO:0000256" key="1">
    <source>
        <dbReference type="ARBA" id="ARBA00007664"/>
    </source>
</evidence>
<dbReference type="InterPro" id="IPR033116">
    <property type="entry name" value="TRYPSIN_SER"/>
</dbReference>
<dbReference type="InterPro" id="IPR018114">
    <property type="entry name" value="TRYPSIN_HIS"/>
</dbReference>
<dbReference type="InterPro" id="IPR050430">
    <property type="entry name" value="Peptidase_S1"/>
</dbReference>
<dbReference type="GO" id="GO:0004252">
    <property type="term" value="F:serine-type endopeptidase activity"/>
    <property type="evidence" value="ECO:0007669"/>
    <property type="project" value="InterPro"/>
</dbReference>
<reference evidence="5 6" key="1">
    <citation type="submission" date="2019-03" db="EMBL/GenBank/DDBJ databases">
        <title>Draft genome sequences of novel Actinobacteria.</title>
        <authorList>
            <person name="Sahin N."/>
            <person name="Ay H."/>
            <person name="Saygin H."/>
        </authorList>
    </citation>
    <scope>NUCLEOTIDE SEQUENCE [LARGE SCALE GENOMIC DNA]</scope>
    <source>
        <strain evidence="5 6">7K502</strain>
    </source>
</reference>
<evidence type="ECO:0000256" key="3">
    <source>
        <dbReference type="RuleBase" id="RU363034"/>
    </source>
</evidence>
<keyword evidence="3" id="KW-0720">Serine protease</keyword>
<proteinExistence type="inferred from homology"/>
<dbReference type="CDD" id="cd00190">
    <property type="entry name" value="Tryp_SPc"/>
    <property type="match status" value="1"/>
</dbReference>
<dbReference type="Pfam" id="PF00089">
    <property type="entry name" value="Trypsin"/>
    <property type="match status" value="1"/>
</dbReference>
<dbReference type="SUPFAM" id="SSF50494">
    <property type="entry name" value="Trypsin-like serine proteases"/>
    <property type="match status" value="1"/>
</dbReference>
<evidence type="ECO:0000259" key="4">
    <source>
        <dbReference type="PROSITE" id="PS50240"/>
    </source>
</evidence>
<protein>
    <submittedName>
        <fullName evidence="5">Serine protease</fullName>
    </submittedName>
</protein>
<feature type="domain" description="Peptidase S1" evidence="4">
    <location>
        <begin position="47"/>
        <end position="271"/>
    </location>
</feature>
<dbReference type="PROSITE" id="PS50240">
    <property type="entry name" value="TRYPSIN_DOM"/>
    <property type="match status" value="1"/>
</dbReference>
<dbReference type="GO" id="GO:0006508">
    <property type="term" value="P:proteolysis"/>
    <property type="evidence" value="ECO:0007669"/>
    <property type="project" value="UniProtKB-KW"/>
</dbReference>
<dbReference type="PROSITE" id="PS00135">
    <property type="entry name" value="TRYPSIN_SER"/>
    <property type="match status" value="1"/>
</dbReference>
<dbReference type="SMART" id="SM00020">
    <property type="entry name" value="Tryp_SPc"/>
    <property type="match status" value="1"/>
</dbReference>
<keyword evidence="3" id="KW-0378">Hydrolase</keyword>
<dbReference type="InterPro" id="IPR001314">
    <property type="entry name" value="Peptidase_S1A"/>
</dbReference>
<dbReference type="RefSeq" id="WP_132494109.1">
    <property type="nucleotide sequence ID" value="NZ_SMKW01000103.1"/>
</dbReference>
<keyword evidence="2" id="KW-1015">Disulfide bond</keyword>
<keyword evidence="3 5" id="KW-0645">Protease</keyword>
<dbReference type="Gene3D" id="2.40.10.10">
    <property type="entry name" value="Trypsin-like serine proteases"/>
    <property type="match status" value="1"/>
</dbReference>
<evidence type="ECO:0000313" key="6">
    <source>
        <dbReference type="Proteomes" id="UP000294947"/>
    </source>
</evidence>
<sequence length="271" mass="28370">MGRGSERKTGAARGGALLRFVVTGAVTALAGLHPVAASAEERPEARVLGGADVEADDAPWAVAVTDEYGRQFCGGTLVSPIKVITAAHCMVSPMTGAKRAPEDLRAIAGRTDLRTERGTVGEVEGIWVHPGFRDYTSGDDVAVLTLRTPMPQRPLEMVGAGEAEPYRTGKMARVYGWGRTSESGPPSDTLRSVEVPVTTEEACRKAYPNYDGRSMFCAGFPEGGTDACGGDSGGPIVADNRLIGVVSYGTGCGRPNTPGVYTRLSSYSGEL</sequence>
<dbReference type="AlphaFoldDB" id="A0A4R4XY97"/>
<dbReference type="PRINTS" id="PR00722">
    <property type="entry name" value="CHYMOTRYPSIN"/>
</dbReference>
<dbReference type="InterPro" id="IPR043504">
    <property type="entry name" value="Peptidase_S1_PA_chymotrypsin"/>
</dbReference>
<dbReference type="OrthoDB" id="1496095at2"/>
<dbReference type="Proteomes" id="UP000294947">
    <property type="component" value="Unassembled WGS sequence"/>
</dbReference>
<organism evidence="5 6">
    <name type="scientific">Saccharopolyspora elongata</name>
    <dbReference type="NCBI Taxonomy" id="2530387"/>
    <lineage>
        <taxon>Bacteria</taxon>
        <taxon>Bacillati</taxon>
        <taxon>Actinomycetota</taxon>
        <taxon>Actinomycetes</taxon>
        <taxon>Pseudonocardiales</taxon>
        <taxon>Pseudonocardiaceae</taxon>
        <taxon>Saccharopolyspora</taxon>
    </lineage>
</organism>
<name>A0A4R4XY97_9PSEU</name>
<comment type="caution">
    <text evidence="5">The sequence shown here is derived from an EMBL/GenBank/DDBJ whole genome shotgun (WGS) entry which is preliminary data.</text>
</comment>
<dbReference type="EMBL" id="SMKW01000103">
    <property type="protein sequence ID" value="TDD36898.1"/>
    <property type="molecule type" value="Genomic_DNA"/>
</dbReference>
<dbReference type="InterPro" id="IPR009003">
    <property type="entry name" value="Peptidase_S1_PA"/>
</dbReference>
<comment type="similarity">
    <text evidence="1">Belongs to the peptidase S1 family.</text>
</comment>
<accession>A0A4R4XY97</accession>
<dbReference type="InterPro" id="IPR001254">
    <property type="entry name" value="Trypsin_dom"/>
</dbReference>
<dbReference type="PROSITE" id="PS00134">
    <property type="entry name" value="TRYPSIN_HIS"/>
    <property type="match status" value="1"/>
</dbReference>
<dbReference type="PANTHER" id="PTHR24276:SF98">
    <property type="entry name" value="FI18310P1-RELATED"/>
    <property type="match status" value="1"/>
</dbReference>
<dbReference type="FunFam" id="2.40.10.10:FF:000002">
    <property type="entry name" value="Transmembrane protease serine"/>
    <property type="match status" value="1"/>
</dbReference>
<keyword evidence="6" id="KW-1185">Reference proteome</keyword>
<gene>
    <name evidence="5" type="ORF">E1288_41250</name>
</gene>
<dbReference type="PANTHER" id="PTHR24276">
    <property type="entry name" value="POLYSERASE-RELATED"/>
    <property type="match status" value="1"/>
</dbReference>
<evidence type="ECO:0000313" key="5">
    <source>
        <dbReference type="EMBL" id="TDD36898.1"/>
    </source>
</evidence>